<dbReference type="EMBL" id="JH992982">
    <property type="protein sequence ID" value="EKX49506.1"/>
    <property type="molecule type" value="Genomic_DNA"/>
</dbReference>
<sequence length="199" mass="22877">MAGSAERTRRQCEELQNEISLRKEDAKHLHALIQKARAKEAEAVQLAEEREQRILELREKVEKFRRRDVDRAAYLEETRSRHLQEVIMLENIIKDLQAKLDIEAQQRKDVEKRCARLESRLYNAKAPAAITIEKLAKARHALEMTVESFSENQTNMQQQLEKINLAHVAFYSNLGRHVRNGGPASSSSPSHGGIVKRGF</sequence>
<accession>L1JLS0</accession>
<proteinExistence type="predicted"/>
<reference evidence="3 5" key="1">
    <citation type="journal article" date="2012" name="Nature">
        <title>Algal genomes reveal evolutionary mosaicism and the fate of nucleomorphs.</title>
        <authorList>
            <consortium name="DOE Joint Genome Institute"/>
            <person name="Curtis B.A."/>
            <person name="Tanifuji G."/>
            <person name="Burki F."/>
            <person name="Gruber A."/>
            <person name="Irimia M."/>
            <person name="Maruyama S."/>
            <person name="Arias M.C."/>
            <person name="Ball S.G."/>
            <person name="Gile G.H."/>
            <person name="Hirakawa Y."/>
            <person name="Hopkins J.F."/>
            <person name="Kuo A."/>
            <person name="Rensing S.A."/>
            <person name="Schmutz J."/>
            <person name="Symeonidi A."/>
            <person name="Elias M."/>
            <person name="Eveleigh R.J."/>
            <person name="Herman E.K."/>
            <person name="Klute M.J."/>
            <person name="Nakayama T."/>
            <person name="Obornik M."/>
            <person name="Reyes-Prieto A."/>
            <person name="Armbrust E.V."/>
            <person name="Aves S.J."/>
            <person name="Beiko R.G."/>
            <person name="Coutinho P."/>
            <person name="Dacks J.B."/>
            <person name="Durnford D.G."/>
            <person name="Fast N.M."/>
            <person name="Green B.R."/>
            <person name="Grisdale C.J."/>
            <person name="Hempel F."/>
            <person name="Henrissat B."/>
            <person name="Hoppner M.P."/>
            <person name="Ishida K."/>
            <person name="Kim E."/>
            <person name="Koreny L."/>
            <person name="Kroth P.G."/>
            <person name="Liu Y."/>
            <person name="Malik S.B."/>
            <person name="Maier U.G."/>
            <person name="McRose D."/>
            <person name="Mock T."/>
            <person name="Neilson J.A."/>
            <person name="Onodera N.T."/>
            <person name="Poole A.M."/>
            <person name="Pritham E.J."/>
            <person name="Richards T.A."/>
            <person name="Rocap G."/>
            <person name="Roy S.W."/>
            <person name="Sarai C."/>
            <person name="Schaack S."/>
            <person name="Shirato S."/>
            <person name="Slamovits C.H."/>
            <person name="Spencer D.F."/>
            <person name="Suzuki S."/>
            <person name="Worden A.Z."/>
            <person name="Zauner S."/>
            <person name="Barry K."/>
            <person name="Bell C."/>
            <person name="Bharti A.K."/>
            <person name="Crow J.A."/>
            <person name="Grimwood J."/>
            <person name="Kramer R."/>
            <person name="Lindquist E."/>
            <person name="Lucas S."/>
            <person name="Salamov A."/>
            <person name="McFadden G.I."/>
            <person name="Lane C.E."/>
            <person name="Keeling P.J."/>
            <person name="Gray M.W."/>
            <person name="Grigoriev I.V."/>
            <person name="Archibald J.M."/>
        </authorList>
    </citation>
    <scope>NUCLEOTIDE SEQUENCE</scope>
    <source>
        <strain evidence="3 5">CCMP2712</strain>
    </source>
</reference>
<name>L1JLS0_GUITC</name>
<dbReference type="HOGENOM" id="CLU_1374517_0_0_1"/>
<evidence type="ECO:0000256" key="1">
    <source>
        <dbReference type="SAM" id="Coils"/>
    </source>
</evidence>
<evidence type="ECO:0000313" key="5">
    <source>
        <dbReference type="Proteomes" id="UP000011087"/>
    </source>
</evidence>
<dbReference type="RefSeq" id="XP_005836486.1">
    <property type="nucleotide sequence ID" value="XM_005836429.1"/>
</dbReference>
<feature type="coiled-coil region" evidence="1">
    <location>
        <begin position="5"/>
        <end position="67"/>
    </location>
</feature>
<gene>
    <name evidence="3" type="ORF">GUITHDRAFT_105030</name>
</gene>
<evidence type="ECO:0000256" key="2">
    <source>
        <dbReference type="SAM" id="MobiDB-lite"/>
    </source>
</evidence>
<reference evidence="4" key="3">
    <citation type="submission" date="2016-03" db="UniProtKB">
        <authorList>
            <consortium name="EnsemblProtists"/>
        </authorList>
    </citation>
    <scope>IDENTIFICATION</scope>
</reference>
<keyword evidence="5" id="KW-1185">Reference proteome</keyword>
<keyword evidence="1" id="KW-0175">Coiled coil</keyword>
<dbReference type="Proteomes" id="UP000011087">
    <property type="component" value="Unassembled WGS sequence"/>
</dbReference>
<feature type="compositionally biased region" description="Low complexity" evidence="2">
    <location>
        <begin position="181"/>
        <end position="193"/>
    </location>
</feature>
<evidence type="ECO:0000313" key="4">
    <source>
        <dbReference type="EnsemblProtists" id="EKX49506"/>
    </source>
</evidence>
<organism evidence="3">
    <name type="scientific">Guillardia theta (strain CCMP2712)</name>
    <name type="common">Cryptophyte</name>
    <dbReference type="NCBI Taxonomy" id="905079"/>
    <lineage>
        <taxon>Eukaryota</taxon>
        <taxon>Cryptophyceae</taxon>
        <taxon>Pyrenomonadales</taxon>
        <taxon>Geminigeraceae</taxon>
        <taxon>Guillardia</taxon>
    </lineage>
</organism>
<protein>
    <submittedName>
        <fullName evidence="3 4">Uncharacterized protein</fullName>
    </submittedName>
</protein>
<feature type="region of interest" description="Disordered" evidence="2">
    <location>
        <begin position="180"/>
        <end position="199"/>
    </location>
</feature>
<evidence type="ECO:0000313" key="3">
    <source>
        <dbReference type="EMBL" id="EKX49506.1"/>
    </source>
</evidence>
<feature type="coiled-coil region" evidence="1">
    <location>
        <begin position="93"/>
        <end position="120"/>
    </location>
</feature>
<reference evidence="5" key="2">
    <citation type="submission" date="2012-11" db="EMBL/GenBank/DDBJ databases">
        <authorList>
            <person name="Kuo A."/>
            <person name="Curtis B.A."/>
            <person name="Tanifuji G."/>
            <person name="Burki F."/>
            <person name="Gruber A."/>
            <person name="Irimia M."/>
            <person name="Maruyama S."/>
            <person name="Arias M.C."/>
            <person name="Ball S.G."/>
            <person name="Gile G.H."/>
            <person name="Hirakawa Y."/>
            <person name="Hopkins J.F."/>
            <person name="Rensing S.A."/>
            <person name="Schmutz J."/>
            <person name="Symeonidi A."/>
            <person name="Elias M."/>
            <person name="Eveleigh R.J."/>
            <person name="Herman E.K."/>
            <person name="Klute M.J."/>
            <person name="Nakayama T."/>
            <person name="Obornik M."/>
            <person name="Reyes-Prieto A."/>
            <person name="Armbrust E.V."/>
            <person name="Aves S.J."/>
            <person name="Beiko R.G."/>
            <person name="Coutinho P."/>
            <person name="Dacks J.B."/>
            <person name="Durnford D.G."/>
            <person name="Fast N.M."/>
            <person name="Green B.R."/>
            <person name="Grisdale C."/>
            <person name="Hempe F."/>
            <person name="Henrissat B."/>
            <person name="Hoppner M.P."/>
            <person name="Ishida K.-I."/>
            <person name="Kim E."/>
            <person name="Koreny L."/>
            <person name="Kroth P.G."/>
            <person name="Liu Y."/>
            <person name="Malik S.-B."/>
            <person name="Maier U.G."/>
            <person name="McRose D."/>
            <person name="Mock T."/>
            <person name="Neilson J.A."/>
            <person name="Onodera N.T."/>
            <person name="Poole A.M."/>
            <person name="Pritham E.J."/>
            <person name="Richards T.A."/>
            <person name="Rocap G."/>
            <person name="Roy S.W."/>
            <person name="Sarai C."/>
            <person name="Schaack S."/>
            <person name="Shirato S."/>
            <person name="Slamovits C.H."/>
            <person name="Spencer D.F."/>
            <person name="Suzuki S."/>
            <person name="Worden A.Z."/>
            <person name="Zauner S."/>
            <person name="Barry K."/>
            <person name="Bell C."/>
            <person name="Bharti A.K."/>
            <person name="Crow J.A."/>
            <person name="Grimwood J."/>
            <person name="Kramer R."/>
            <person name="Lindquist E."/>
            <person name="Lucas S."/>
            <person name="Salamov A."/>
            <person name="McFadden G.I."/>
            <person name="Lane C.E."/>
            <person name="Keeling P.J."/>
            <person name="Gray M.W."/>
            <person name="Grigoriev I.V."/>
            <person name="Archibald J.M."/>
        </authorList>
    </citation>
    <scope>NUCLEOTIDE SEQUENCE</scope>
    <source>
        <strain evidence="5">CCMP2712</strain>
    </source>
</reference>
<dbReference type="AlphaFoldDB" id="L1JLS0"/>
<dbReference type="EnsemblProtists" id="EKX49506">
    <property type="protein sequence ID" value="EKX49506"/>
    <property type="gene ID" value="GUITHDRAFT_105030"/>
</dbReference>
<dbReference type="PaxDb" id="55529-EKX49506"/>
<dbReference type="GeneID" id="17306163"/>
<dbReference type="KEGG" id="gtt:GUITHDRAFT_105030"/>